<evidence type="ECO:0000313" key="1">
    <source>
        <dbReference type="EMBL" id="RNM30705.1"/>
    </source>
</evidence>
<accession>A0A3N0I0Z3</accession>
<proteinExistence type="predicted"/>
<gene>
    <name evidence="1" type="ORF">EDX97_07955</name>
</gene>
<dbReference type="Proteomes" id="UP000276568">
    <property type="component" value="Unassembled WGS sequence"/>
</dbReference>
<dbReference type="RefSeq" id="WP_128520612.1">
    <property type="nucleotide sequence ID" value="NZ_RJQC01000002.1"/>
</dbReference>
<sequence length="198" mass="23313">MAEWLAKSELPTSIVTDNGNEYTVDTDFRAWIRFQEIIEDKNILDNFKALFCARVVGLDINVFEYEPTDAVLNAMLAFFLCFREPKAPQKQTSDIAYRYKEDWGLICAAFRQQYGINLLTADMHWFYYKSLFDALTSDTMFVKIQQYRTADIAKLPKYERKEALRLKNYWKINDTKVVSQKTPQEIEKELLQKIKTGK</sequence>
<dbReference type="AlphaFoldDB" id="A0A3N0I0Z3"/>
<dbReference type="Pfam" id="PF06854">
    <property type="entry name" value="Phage_Gp15"/>
    <property type="match status" value="1"/>
</dbReference>
<evidence type="ECO:0008006" key="3">
    <source>
        <dbReference type="Google" id="ProtNLM"/>
    </source>
</evidence>
<keyword evidence="2" id="KW-1185">Reference proteome</keyword>
<evidence type="ECO:0000313" key="2">
    <source>
        <dbReference type="Proteomes" id="UP000276568"/>
    </source>
</evidence>
<dbReference type="EMBL" id="RJQC01000002">
    <property type="protein sequence ID" value="RNM30705.1"/>
    <property type="molecule type" value="Genomic_DNA"/>
</dbReference>
<dbReference type="OrthoDB" id="1758052at2"/>
<protein>
    <recommendedName>
        <fullName evidence="3">Bacteriophage Gp15 protein</fullName>
    </recommendedName>
</protein>
<comment type="caution">
    <text evidence="1">The sequence shown here is derived from an EMBL/GenBank/DDBJ whole genome shotgun (WGS) entry which is preliminary data.</text>
</comment>
<reference evidence="1 2" key="1">
    <citation type="submission" date="2018-11" db="EMBL/GenBank/DDBJ databases">
        <title>Clostridium sp. nov., a member of the family Erysipelotrichaceae isolated from pig faeces.</title>
        <authorList>
            <person name="Chang Y.-H."/>
        </authorList>
    </citation>
    <scope>NUCLEOTIDE SEQUENCE [LARGE SCALE GENOMIC DNA]</scope>
    <source>
        <strain evidence="1 2">YH-panp20</strain>
    </source>
</reference>
<name>A0A3N0I0Z3_9FIRM</name>
<dbReference type="InterPro" id="IPR009660">
    <property type="entry name" value="Phage_A500_Gp15"/>
</dbReference>
<organism evidence="1 2">
    <name type="scientific">Absicoccus porci</name>
    <dbReference type="NCBI Taxonomy" id="2486576"/>
    <lineage>
        <taxon>Bacteria</taxon>
        <taxon>Bacillati</taxon>
        <taxon>Bacillota</taxon>
        <taxon>Erysipelotrichia</taxon>
        <taxon>Erysipelotrichales</taxon>
        <taxon>Erysipelotrichaceae</taxon>
        <taxon>Absicoccus</taxon>
    </lineage>
</organism>